<reference evidence="2 3" key="1">
    <citation type="submission" date="2019-10" db="EMBL/GenBank/DDBJ databases">
        <title>Actinomadura rubteroloni sp. nov. and Actinomadura macrotermitis sp. nov., isolated from the gut of fungus growing-termite Macrotermes natalensis.</title>
        <authorList>
            <person name="Benndorf R."/>
            <person name="Martin K."/>
            <person name="Kuefner M."/>
            <person name="De Beer W."/>
            <person name="Kaster A.-K."/>
            <person name="Vollmers J."/>
            <person name="Poulsen M."/>
            <person name="Beemelmanns C."/>
        </authorList>
    </citation>
    <scope>NUCLEOTIDE SEQUENCE [LARGE SCALE GENOMIC DNA]</scope>
    <source>
        <strain evidence="2 3">RB68</strain>
    </source>
</reference>
<protein>
    <recommendedName>
        <fullName evidence="4">Secreted protein</fullName>
    </recommendedName>
</protein>
<dbReference type="OrthoDB" id="3482694at2"/>
<keyword evidence="3" id="KW-1185">Reference proteome</keyword>
<evidence type="ECO:0000256" key="1">
    <source>
        <dbReference type="SAM" id="SignalP"/>
    </source>
</evidence>
<organism evidence="2 3">
    <name type="scientific">Actinomadura macrotermitis</name>
    <dbReference type="NCBI Taxonomy" id="2585200"/>
    <lineage>
        <taxon>Bacteria</taxon>
        <taxon>Bacillati</taxon>
        <taxon>Actinomycetota</taxon>
        <taxon>Actinomycetes</taxon>
        <taxon>Streptosporangiales</taxon>
        <taxon>Thermomonosporaceae</taxon>
        <taxon>Actinomadura</taxon>
    </lineage>
</organism>
<dbReference type="RefSeq" id="WP_153531206.1">
    <property type="nucleotide sequence ID" value="NZ_WEGH01000001.1"/>
</dbReference>
<evidence type="ECO:0000313" key="2">
    <source>
        <dbReference type="EMBL" id="MQY03221.1"/>
    </source>
</evidence>
<evidence type="ECO:0008006" key="4">
    <source>
        <dbReference type="Google" id="ProtNLM"/>
    </source>
</evidence>
<keyword evidence="1" id="KW-0732">Signal</keyword>
<proteinExistence type="predicted"/>
<comment type="caution">
    <text evidence="2">The sequence shown here is derived from an EMBL/GenBank/DDBJ whole genome shotgun (WGS) entry which is preliminary data.</text>
</comment>
<evidence type="ECO:0000313" key="3">
    <source>
        <dbReference type="Proteomes" id="UP000487268"/>
    </source>
</evidence>
<feature type="signal peptide" evidence="1">
    <location>
        <begin position="1"/>
        <end position="24"/>
    </location>
</feature>
<dbReference type="AlphaFoldDB" id="A0A7K0BPX3"/>
<name>A0A7K0BPX3_9ACTN</name>
<feature type="chain" id="PRO_5029730399" description="Secreted protein" evidence="1">
    <location>
        <begin position="25"/>
        <end position="109"/>
    </location>
</feature>
<dbReference type="Proteomes" id="UP000487268">
    <property type="component" value="Unassembled WGS sequence"/>
</dbReference>
<sequence>MLLPRMAAVAGAAVMTAMTAPAYAAPAPAYTYTCDRTFTGNKHRGMGWLNCTATPSNAPRKGPIDGTFLIKPKAGSGPKLKCTKRPPDYYPAGHADLPESVTGTYCVPF</sequence>
<accession>A0A7K0BPX3</accession>
<dbReference type="EMBL" id="WEGH01000001">
    <property type="protein sequence ID" value="MQY03221.1"/>
    <property type="molecule type" value="Genomic_DNA"/>
</dbReference>
<gene>
    <name evidence="2" type="ORF">ACRB68_12630</name>
</gene>